<sequence length="389" mass="44664">VAEPVSSIVTLATVSLAIIQKTAVFIRETQVIDETIAKLLVQLKDLRHLIKLVQSTCGVTPERENDRAASFIKDNLRRCQEKLEQVGTLVHNLASRPSESFGQKIKLNFKTRNSRSAIDESIKDIERLMDHMHKGVGLWTLQGMHEIQRQNSQAPVFETPAFSTALEQPRRQDGQVVEAEPISPLTRTGSDFSQTEKIYDPSYRRISSSTQYSRNSVLNSLRSHGSHSERNDSVIPETEPARQHKEWVEFHYQIKICNGKEAQIRAIYDSLQQHSHSSLLANSRDGSNRSPLHWAAQRGDVQLAKILLQFNAEINAQDSQHYSVLDHAVKHNQDDFVEFLLDHNVNDMGLSKQYRDRFEEMKEAFELRKYEAQKRKKKERKRSRTSVLT</sequence>
<dbReference type="Proteomes" id="UP000193144">
    <property type="component" value="Unassembled WGS sequence"/>
</dbReference>
<dbReference type="PANTHER" id="PTHR24119">
    <property type="entry name" value="ACYL-COA-BINDING DOMAIN-CONTAINING PROTEIN 6"/>
    <property type="match status" value="1"/>
</dbReference>
<evidence type="ECO:0000256" key="2">
    <source>
        <dbReference type="PROSITE-ProRule" id="PRU00023"/>
    </source>
</evidence>
<evidence type="ECO:0000256" key="1">
    <source>
        <dbReference type="ARBA" id="ARBA00023121"/>
    </source>
</evidence>
<keyword evidence="2" id="KW-0040">ANK repeat</keyword>
<dbReference type="Pfam" id="PF12796">
    <property type="entry name" value="Ank_2"/>
    <property type="match status" value="1"/>
</dbReference>
<feature type="region of interest" description="Disordered" evidence="3">
    <location>
        <begin position="220"/>
        <end position="240"/>
    </location>
</feature>
<dbReference type="OrthoDB" id="191139at2759"/>
<dbReference type="PROSITE" id="PS50088">
    <property type="entry name" value="ANK_REPEAT"/>
    <property type="match status" value="1"/>
</dbReference>
<keyword evidence="5" id="KW-1185">Reference proteome</keyword>
<dbReference type="InterPro" id="IPR002110">
    <property type="entry name" value="Ankyrin_rpt"/>
</dbReference>
<dbReference type="SUPFAM" id="SSF48403">
    <property type="entry name" value="Ankyrin repeat"/>
    <property type="match status" value="1"/>
</dbReference>
<dbReference type="PROSITE" id="PS50297">
    <property type="entry name" value="ANK_REP_REGION"/>
    <property type="match status" value="1"/>
</dbReference>
<name>A0A1Y1XZ47_9PLEO</name>
<dbReference type="Gene3D" id="1.25.40.20">
    <property type="entry name" value="Ankyrin repeat-containing domain"/>
    <property type="match status" value="1"/>
</dbReference>
<dbReference type="STRING" id="1231657.A0A1Y1XZ47"/>
<keyword evidence="1" id="KW-0446">Lipid-binding</keyword>
<comment type="caution">
    <text evidence="4">The sequence shown here is derived from an EMBL/GenBank/DDBJ whole genome shotgun (WGS) entry which is preliminary data.</text>
</comment>
<dbReference type="EMBL" id="MCFA01000498">
    <property type="protein sequence ID" value="ORX91011.1"/>
    <property type="molecule type" value="Genomic_DNA"/>
</dbReference>
<accession>A0A1Y1XZ47</accession>
<feature type="repeat" description="ANK" evidence="2">
    <location>
        <begin position="287"/>
        <end position="319"/>
    </location>
</feature>
<organism evidence="4 5">
    <name type="scientific">Clohesyomyces aquaticus</name>
    <dbReference type="NCBI Taxonomy" id="1231657"/>
    <lineage>
        <taxon>Eukaryota</taxon>
        <taxon>Fungi</taxon>
        <taxon>Dikarya</taxon>
        <taxon>Ascomycota</taxon>
        <taxon>Pezizomycotina</taxon>
        <taxon>Dothideomycetes</taxon>
        <taxon>Pleosporomycetidae</taxon>
        <taxon>Pleosporales</taxon>
        <taxon>Lindgomycetaceae</taxon>
        <taxon>Clohesyomyces</taxon>
    </lineage>
</organism>
<gene>
    <name evidence="4" type="ORF">BCR34DRAFT_501676</name>
</gene>
<proteinExistence type="predicted"/>
<reference evidence="4 5" key="1">
    <citation type="submission" date="2016-07" db="EMBL/GenBank/DDBJ databases">
        <title>Pervasive Adenine N6-methylation of Active Genes in Fungi.</title>
        <authorList>
            <consortium name="DOE Joint Genome Institute"/>
            <person name="Mondo S.J."/>
            <person name="Dannebaum R.O."/>
            <person name="Kuo R.C."/>
            <person name="Labutti K."/>
            <person name="Haridas S."/>
            <person name="Kuo A."/>
            <person name="Salamov A."/>
            <person name="Ahrendt S.R."/>
            <person name="Lipzen A."/>
            <person name="Sullivan W."/>
            <person name="Andreopoulos W.B."/>
            <person name="Clum A."/>
            <person name="Lindquist E."/>
            <person name="Daum C."/>
            <person name="Ramamoorthy G.K."/>
            <person name="Gryganskyi A."/>
            <person name="Culley D."/>
            <person name="Magnuson J.K."/>
            <person name="James T.Y."/>
            <person name="O'Malley M.A."/>
            <person name="Stajich J.E."/>
            <person name="Spatafora J.W."/>
            <person name="Visel A."/>
            <person name="Grigoriev I.V."/>
        </authorList>
    </citation>
    <scope>NUCLEOTIDE SEQUENCE [LARGE SCALE GENOMIC DNA]</scope>
    <source>
        <strain evidence="4 5">CBS 115471</strain>
    </source>
</reference>
<evidence type="ECO:0000256" key="3">
    <source>
        <dbReference type="SAM" id="MobiDB-lite"/>
    </source>
</evidence>
<dbReference type="InterPro" id="IPR036770">
    <property type="entry name" value="Ankyrin_rpt-contain_sf"/>
</dbReference>
<feature type="non-terminal residue" evidence="4">
    <location>
        <position position="1"/>
    </location>
</feature>
<evidence type="ECO:0000313" key="5">
    <source>
        <dbReference type="Proteomes" id="UP000193144"/>
    </source>
</evidence>
<dbReference type="PANTHER" id="PTHR24119:SF0">
    <property type="entry name" value="ACYL-COA-BINDING DOMAIN-CONTAINING PROTEIN 6"/>
    <property type="match status" value="1"/>
</dbReference>
<dbReference type="SMART" id="SM00248">
    <property type="entry name" value="ANK"/>
    <property type="match status" value="2"/>
</dbReference>
<dbReference type="AlphaFoldDB" id="A0A1Y1XZ47"/>
<dbReference type="GO" id="GO:0000062">
    <property type="term" value="F:fatty-acyl-CoA binding"/>
    <property type="evidence" value="ECO:0007669"/>
    <property type="project" value="TreeGrafter"/>
</dbReference>
<protein>
    <submittedName>
        <fullName evidence="4">Uncharacterized protein</fullName>
    </submittedName>
</protein>
<evidence type="ECO:0000313" key="4">
    <source>
        <dbReference type="EMBL" id="ORX91011.1"/>
    </source>
</evidence>